<evidence type="ECO:0000259" key="1">
    <source>
        <dbReference type="Pfam" id="PF06985"/>
    </source>
</evidence>
<dbReference type="InterPro" id="IPR052895">
    <property type="entry name" value="HetReg/Transcr_Mod"/>
</dbReference>
<dbReference type="PANTHER" id="PTHR24148">
    <property type="entry name" value="ANKYRIN REPEAT DOMAIN-CONTAINING PROTEIN 39 HOMOLOG-RELATED"/>
    <property type="match status" value="1"/>
</dbReference>
<accession>A0AAV9G8V0</accession>
<reference evidence="2" key="1">
    <citation type="journal article" date="2023" name="Mol. Phylogenet. Evol.">
        <title>Genome-scale phylogeny and comparative genomics of the fungal order Sordariales.</title>
        <authorList>
            <person name="Hensen N."/>
            <person name="Bonometti L."/>
            <person name="Westerberg I."/>
            <person name="Brannstrom I.O."/>
            <person name="Guillou S."/>
            <person name="Cros-Aarteil S."/>
            <person name="Calhoun S."/>
            <person name="Haridas S."/>
            <person name="Kuo A."/>
            <person name="Mondo S."/>
            <person name="Pangilinan J."/>
            <person name="Riley R."/>
            <person name="LaButti K."/>
            <person name="Andreopoulos B."/>
            <person name="Lipzen A."/>
            <person name="Chen C."/>
            <person name="Yan M."/>
            <person name="Daum C."/>
            <person name="Ng V."/>
            <person name="Clum A."/>
            <person name="Steindorff A."/>
            <person name="Ohm R.A."/>
            <person name="Martin F."/>
            <person name="Silar P."/>
            <person name="Natvig D.O."/>
            <person name="Lalanne C."/>
            <person name="Gautier V."/>
            <person name="Ament-Velasquez S.L."/>
            <person name="Kruys A."/>
            <person name="Hutchinson M.I."/>
            <person name="Powell A.J."/>
            <person name="Barry K."/>
            <person name="Miller A.N."/>
            <person name="Grigoriev I.V."/>
            <person name="Debuchy R."/>
            <person name="Gladieux P."/>
            <person name="Hiltunen Thoren M."/>
            <person name="Johannesson H."/>
        </authorList>
    </citation>
    <scope>NUCLEOTIDE SEQUENCE</scope>
    <source>
        <strain evidence="2">PSN243</strain>
    </source>
</reference>
<name>A0AAV9G8V0_9PEZI</name>
<dbReference type="Pfam" id="PF06985">
    <property type="entry name" value="HET"/>
    <property type="match status" value="1"/>
</dbReference>
<evidence type="ECO:0000313" key="2">
    <source>
        <dbReference type="EMBL" id="KAK4444539.1"/>
    </source>
</evidence>
<dbReference type="InterPro" id="IPR010730">
    <property type="entry name" value="HET"/>
</dbReference>
<reference evidence="2" key="2">
    <citation type="submission" date="2023-05" db="EMBL/GenBank/DDBJ databases">
        <authorList>
            <consortium name="Lawrence Berkeley National Laboratory"/>
            <person name="Steindorff A."/>
            <person name="Hensen N."/>
            <person name="Bonometti L."/>
            <person name="Westerberg I."/>
            <person name="Brannstrom I.O."/>
            <person name="Guillou S."/>
            <person name="Cros-Aarteil S."/>
            <person name="Calhoun S."/>
            <person name="Haridas S."/>
            <person name="Kuo A."/>
            <person name="Mondo S."/>
            <person name="Pangilinan J."/>
            <person name="Riley R."/>
            <person name="Labutti K."/>
            <person name="Andreopoulos B."/>
            <person name="Lipzen A."/>
            <person name="Chen C."/>
            <person name="Yanf M."/>
            <person name="Daum C."/>
            <person name="Ng V."/>
            <person name="Clum A."/>
            <person name="Ohm R."/>
            <person name="Martin F."/>
            <person name="Silar P."/>
            <person name="Natvig D."/>
            <person name="Lalanne C."/>
            <person name="Gautier V."/>
            <person name="Ament-Velasquez S.L."/>
            <person name="Kruys A."/>
            <person name="Hutchinson M.I."/>
            <person name="Powell A.J."/>
            <person name="Barry K."/>
            <person name="Miller A.N."/>
            <person name="Grigoriev I.V."/>
            <person name="Debuchy R."/>
            <person name="Gladieux P."/>
            <person name="Thoren M.H."/>
            <person name="Johannesson H."/>
        </authorList>
    </citation>
    <scope>NUCLEOTIDE SEQUENCE</scope>
    <source>
        <strain evidence="2">PSN243</strain>
    </source>
</reference>
<evidence type="ECO:0000313" key="3">
    <source>
        <dbReference type="Proteomes" id="UP001321760"/>
    </source>
</evidence>
<organism evidence="2 3">
    <name type="scientific">Podospora aff. communis PSN243</name>
    <dbReference type="NCBI Taxonomy" id="3040156"/>
    <lineage>
        <taxon>Eukaryota</taxon>
        <taxon>Fungi</taxon>
        <taxon>Dikarya</taxon>
        <taxon>Ascomycota</taxon>
        <taxon>Pezizomycotina</taxon>
        <taxon>Sordariomycetes</taxon>
        <taxon>Sordariomycetidae</taxon>
        <taxon>Sordariales</taxon>
        <taxon>Podosporaceae</taxon>
        <taxon>Podospora</taxon>
    </lineage>
</organism>
<protein>
    <submittedName>
        <fullName evidence="2">Heterokaryon incompatibility protein-domain-containing protein</fullName>
    </submittedName>
</protein>
<sequence length="338" mass="38881">MASNTHFVHPPLSKPQQKFRLLTLFPGQRSDQIQCQLRTASIRSQSEYNAMSYTWGDPGAEEDISVNSAAFKVRRNLWLALRDLRDPTMPLTLWADAVCINQNDFDERNQQVPIMGKVFSGAQRVHIYLGPASCWTDEILDLVQGLHEYIDERWDEWSTNRANWRLEIEMEFNRTQAFTNSLPWPRRIWVVQEYALARSTEVWWGTRHFPFAHLCSLATAFEYTTTLTTPEIYDGMKSLYQIGRTSSSGPVRLSCLGLLCTFRSSDATDPRDKVYALLSLIAEDDFKFRPMYGDPVATVYTDFVKTYVGMTGELDILAFSLPQPSNPHKLPSWVPDWS</sequence>
<gene>
    <name evidence="2" type="ORF">QBC34DRAFT_360084</name>
</gene>
<proteinExistence type="predicted"/>
<feature type="domain" description="Heterokaryon incompatibility" evidence="1">
    <location>
        <begin position="48"/>
        <end position="193"/>
    </location>
</feature>
<dbReference type="Proteomes" id="UP001321760">
    <property type="component" value="Unassembled WGS sequence"/>
</dbReference>
<dbReference type="AlphaFoldDB" id="A0AAV9G8V0"/>
<comment type="caution">
    <text evidence="2">The sequence shown here is derived from an EMBL/GenBank/DDBJ whole genome shotgun (WGS) entry which is preliminary data.</text>
</comment>
<dbReference type="EMBL" id="MU865976">
    <property type="protein sequence ID" value="KAK4444539.1"/>
    <property type="molecule type" value="Genomic_DNA"/>
</dbReference>
<keyword evidence="3" id="KW-1185">Reference proteome</keyword>
<dbReference type="PANTHER" id="PTHR24148:SF64">
    <property type="entry name" value="HETEROKARYON INCOMPATIBILITY DOMAIN-CONTAINING PROTEIN"/>
    <property type="match status" value="1"/>
</dbReference>